<organism evidence="2 3">
    <name type="scientific">Pontibacillus salicampi</name>
    <dbReference type="NCBI Taxonomy" id="1449801"/>
    <lineage>
        <taxon>Bacteria</taxon>
        <taxon>Bacillati</taxon>
        <taxon>Bacillota</taxon>
        <taxon>Bacilli</taxon>
        <taxon>Bacillales</taxon>
        <taxon>Bacillaceae</taxon>
        <taxon>Pontibacillus</taxon>
    </lineage>
</organism>
<keyword evidence="3" id="KW-1185">Reference proteome</keyword>
<dbReference type="PANTHER" id="PTHR38430:SF1">
    <property type="entry name" value="PROTEIN-ARGININE KINASE ACTIVATOR PROTEIN"/>
    <property type="match status" value="1"/>
</dbReference>
<comment type="caution">
    <text evidence="2">The sequence shown here is derived from an EMBL/GenBank/DDBJ whole genome shotgun (WGS) entry which is preliminary data.</text>
</comment>
<sequence>MECQECHQRPATLHFTQVINDHKKEVHVCDTCAYEKGYMSENSDSFSLHNLLSGLFNFDTYPVSDSTNQQSYEPPKRLQCGKCGLTYEEFTRIGKFGCAECYKTFGDKLNPIFRRVHSGNTSHDGKVPKRIGGDLHVKRQIEEQRQHLNQLIQQEEFEEAAHVRDHIRTLEREIYSDKGDGED</sequence>
<dbReference type="RefSeq" id="WP_377351271.1">
    <property type="nucleotide sequence ID" value="NZ_JBHLTP010000021.1"/>
</dbReference>
<gene>
    <name evidence="2" type="ORF">ACFFGV_19065</name>
</gene>
<dbReference type="PANTHER" id="PTHR38430">
    <property type="entry name" value="PROTEIN-ARGININE KINASE ACTIVATOR PROTEIN"/>
    <property type="match status" value="1"/>
</dbReference>
<dbReference type="EMBL" id="JBHLTP010000021">
    <property type="protein sequence ID" value="MFC0525681.1"/>
    <property type="molecule type" value="Genomic_DNA"/>
</dbReference>
<dbReference type="SUPFAM" id="SSF46600">
    <property type="entry name" value="C-terminal UvrC-binding domain of UvrB"/>
    <property type="match status" value="1"/>
</dbReference>
<dbReference type="PIRSF" id="PIRSF015034">
    <property type="entry name" value="YacH"/>
    <property type="match status" value="1"/>
</dbReference>
<evidence type="ECO:0000259" key="1">
    <source>
        <dbReference type="PROSITE" id="PS50151"/>
    </source>
</evidence>
<dbReference type="Gene3D" id="4.10.860.10">
    <property type="entry name" value="UVR domain"/>
    <property type="match status" value="1"/>
</dbReference>
<dbReference type="InterPro" id="IPR025542">
    <property type="entry name" value="YacH"/>
</dbReference>
<reference evidence="2 3" key="1">
    <citation type="submission" date="2024-09" db="EMBL/GenBank/DDBJ databases">
        <authorList>
            <person name="Sun Q."/>
            <person name="Mori K."/>
        </authorList>
    </citation>
    <scope>NUCLEOTIDE SEQUENCE [LARGE SCALE GENOMIC DNA]</scope>
    <source>
        <strain evidence="2 3">NCAIM B.02529</strain>
    </source>
</reference>
<dbReference type="Proteomes" id="UP001589836">
    <property type="component" value="Unassembled WGS sequence"/>
</dbReference>
<protein>
    <submittedName>
        <fullName evidence="2">UvrB/UvrC motif-containing protein</fullName>
    </submittedName>
</protein>
<evidence type="ECO:0000313" key="2">
    <source>
        <dbReference type="EMBL" id="MFC0525681.1"/>
    </source>
</evidence>
<dbReference type="InterPro" id="IPR036876">
    <property type="entry name" value="UVR_dom_sf"/>
</dbReference>
<dbReference type="PROSITE" id="PS50151">
    <property type="entry name" value="UVR"/>
    <property type="match status" value="1"/>
</dbReference>
<dbReference type="Pfam" id="PF02151">
    <property type="entry name" value="UVR"/>
    <property type="match status" value="1"/>
</dbReference>
<evidence type="ECO:0000313" key="3">
    <source>
        <dbReference type="Proteomes" id="UP001589836"/>
    </source>
</evidence>
<name>A0ABV6LTE4_9BACI</name>
<feature type="domain" description="UVR" evidence="1">
    <location>
        <begin position="138"/>
        <end position="173"/>
    </location>
</feature>
<dbReference type="InterPro" id="IPR001943">
    <property type="entry name" value="UVR_dom"/>
</dbReference>
<proteinExistence type="predicted"/>
<accession>A0ABV6LTE4</accession>